<reference evidence="7" key="1">
    <citation type="submission" date="2021-02" db="EMBL/GenBank/DDBJ databases">
        <title>Infant gut strain persistence is associated with maternal origin, phylogeny, and functional potential including surface adhesion and iron acquisition.</title>
        <authorList>
            <person name="Lou Y.C."/>
        </authorList>
    </citation>
    <scope>NUCLEOTIDE SEQUENCE</scope>
    <source>
        <strain evidence="7">L3_101_000M1_dasL3_101_000M1_concoct_87</strain>
    </source>
</reference>
<dbReference type="HAMAP" id="MF_00735">
    <property type="entry name" value="Methyltr_PrmA"/>
    <property type="match status" value="1"/>
</dbReference>
<dbReference type="PIRSF" id="PIRSF000401">
    <property type="entry name" value="RPL11_MTase"/>
    <property type="match status" value="1"/>
</dbReference>
<evidence type="ECO:0000313" key="7">
    <source>
        <dbReference type="EMBL" id="MBS5331204.1"/>
    </source>
</evidence>
<dbReference type="Pfam" id="PF06325">
    <property type="entry name" value="PrmA"/>
    <property type="match status" value="1"/>
</dbReference>
<feature type="binding site" evidence="6">
    <location>
        <position position="240"/>
    </location>
    <ligand>
        <name>S-adenosyl-L-methionine</name>
        <dbReference type="ChEBI" id="CHEBI:59789"/>
    </ligand>
</feature>
<dbReference type="NCBIfam" id="TIGR00406">
    <property type="entry name" value="prmA"/>
    <property type="match status" value="1"/>
</dbReference>
<organism evidence="7 8">
    <name type="scientific">Subdoligranulum variabile</name>
    <dbReference type="NCBI Taxonomy" id="214851"/>
    <lineage>
        <taxon>Bacteria</taxon>
        <taxon>Bacillati</taxon>
        <taxon>Bacillota</taxon>
        <taxon>Clostridia</taxon>
        <taxon>Eubacteriales</taxon>
        <taxon>Oscillospiraceae</taxon>
        <taxon>Subdoligranulum</taxon>
    </lineage>
</organism>
<keyword evidence="4 6" id="KW-0808">Transferase</keyword>
<feature type="binding site" evidence="6">
    <location>
        <position position="154"/>
    </location>
    <ligand>
        <name>S-adenosyl-L-methionine</name>
        <dbReference type="ChEBI" id="CHEBI:59789"/>
    </ligand>
</feature>
<accession>A0A943HGU6</accession>
<dbReference type="EMBL" id="JAGZGG010000002">
    <property type="protein sequence ID" value="MBS5331204.1"/>
    <property type="molecule type" value="Genomic_DNA"/>
</dbReference>
<dbReference type="Proteomes" id="UP000759273">
    <property type="component" value="Unassembled WGS sequence"/>
</dbReference>
<keyword evidence="2 6" id="KW-0963">Cytoplasm</keyword>
<comment type="function">
    <text evidence="6">Methylates ribosomal protein L11.</text>
</comment>
<dbReference type="PANTHER" id="PTHR43648">
    <property type="entry name" value="ELECTRON TRANSFER FLAVOPROTEIN BETA SUBUNIT LYSINE METHYLTRANSFERASE"/>
    <property type="match status" value="1"/>
</dbReference>
<keyword evidence="7" id="KW-0689">Ribosomal protein</keyword>
<gene>
    <name evidence="6 7" type="primary">prmA</name>
    <name evidence="7" type="ORF">KHY36_01580</name>
</gene>
<evidence type="ECO:0000256" key="5">
    <source>
        <dbReference type="ARBA" id="ARBA00022691"/>
    </source>
</evidence>
<comment type="subcellular location">
    <subcellularLocation>
        <location evidence="6">Cytoplasm</location>
    </subcellularLocation>
</comment>
<dbReference type="EC" id="2.1.1.-" evidence="6"/>
<evidence type="ECO:0000256" key="3">
    <source>
        <dbReference type="ARBA" id="ARBA00022603"/>
    </source>
</evidence>
<keyword evidence="5 6" id="KW-0949">S-adenosyl-L-methionine</keyword>
<evidence type="ECO:0000256" key="1">
    <source>
        <dbReference type="ARBA" id="ARBA00009741"/>
    </source>
</evidence>
<dbReference type="GO" id="GO:0005737">
    <property type="term" value="C:cytoplasm"/>
    <property type="evidence" value="ECO:0007669"/>
    <property type="project" value="UniProtKB-SubCell"/>
</dbReference>
<feature type="binding site" evidence="6">
    <location>
        <position position="175"/>
    </location>
    <ligand>
        <name>S-adenosyl-L-methionine</name>
        <dbReference type="ChEBI" id="CHEBI:59789"/>
    </ligand>
</feature>
<evidence type="ECO:0000313" key="8">
    <source>
        <dbReference type="Proteomes" id="UP000759273"/>
    </source>
</evidence>
<dbReference type="Gene3D" id="3.40.50.150">
    <property type="entry name" value="Vaccinia Virus protein VP39"/>
    <property type="match status" value="1"/>
</dbReference>
<dbReference type="PANTHER" id="PTHR43648:SF1">
    <property type="entry name" value="ELECTRON TRANSFER FLAVOPROTEIN BETA SUBUNIT LYSINE METHYLTRANSFERASE"/>
    <property type="match status" value="1"/>
</dbReference>
<dbReference type="CDD" id="cd02440">
    <property type="entry name" value="AdoMet_MTases"/>
    <property type="match status" value="1"/>
</dbReference>
<sequence>MEWTDISITVAKRDADTAEAIATMVANGGIYIEDYSDLEQQAWEIAHVDLIEQELLDKPRDVVIVHMYLAPDENPAEVLPLFEERLQNSGINYQLNTTGVEQEDWQNGWKKYYHAMDIGDRLAIVPGWEDHQTDRIKIIMDPGMAFGTGTHETTSLCLETLDSLVKGGERVLDIGTGSGILAIAALKLGAAEAEGVDIDPMCVRTAGENAQRNGVADHFKVLVGDLSDQASGQYNIITANIVAAAILSLAPHVPPLMAPGARFIASGIITERKDEVLTGLQAAGLAPIEVKEKRGWVCIICEKKEA</sequence>
<dbReference type="GO" id="GO:0032259">
    <property type="term" value="P:methylation"/>
    <property type="evidence" value="ECO:0007669"/>
    <property type="project" value="UniProtKB-KW"/>
</dbReference>
<evidence type="ECO:0000256" key="2">
    <source>
        <dbReference type="ARBA" id="ARBA00022490"/>
    </source>
</evidence>
<protein>
    <recommendedName>
        <fullName evidence="6">Ribosomal protein L11 methyltransferase</fullName>
        <shortName evidence="6">L11 Mtase</shortName>
        <ecNumber evidence="6">2.1.1.-</ecNumber>
    </recommendedName>
</protein>
<dbReference type="InterPro" id="IPR050078">
    <property type="entry name" value="Ribosomal_L11_MeTrfase_PrmA"/>
</dbReference>
<comment type="similarity">
    <text evidence="1 6">Belongs to the methyltransferase superfamily. PrmA family.</text>
</comment>
<dbReference type="GO" id="GO:0008276">
    <property type="term" value="F:protein methyltransferase activity"/>
    <property type="evidence" value="ECO:0007669"/>
    <property type="project" value="UniProtKB-UniRule"/>
</dbReference>
<keyword evidence="7" id="KW-0687">Ribonucleoprotein</keyword>
<dbReference type="GO" id="GO:0005840">
    <property type="term" value="C:ribosome"/>
    <property type="evidence" value="ECO:0007669"/>
    <property type="project" value="UniProtKB-KW"/>
</dbReference>
<name>A0A943HGU6_9FIRM</name>
<dbReference type="InterPro" id="IPR004498">
    <property type="entry name" value="Ribosomal_PrmA_MeTrfase"/>
</dbReference>
<feature type="binding site" evidence="6">
    <location>
        <position position="197"/>
    </location>
    <ligand>
        <name>S-adenosyl-L-methionine</name>
        <dbReference type="ChEBI" id="CHEBI:59789"/>
    </ligand>
</feature>
<dbReference type="AlphaFoldDB" id="A0A943HGU6"/>
<dbReference type="InterPro" id="IPR029063">
    <property type="entry name" value="SAM-dependent_MTases_sf"/>
</dbReference>
<keyword evidence="3 6" id="KW-0489">Methyltransferase</keyword>
<comment type="caution">
    <text evidence="7">The sequence shown here is derived from an EMBL/GenBank/DDBJ whole genome shotgun (WGS) entry which is preliminary data.</text>
</comment>
<comment type="catalytic activity">
    <reaction evidence="6">
        <text>L-lysyl-[protein] + 3 S-adenosyl-L-methionine = N(6),N(6),N(6)-trimethyl-L-lysyl-[protein] + 3 S-adenosyl-L-homocysteine + 3 H(+)</text>
        <dbReference type="Rhea" id="RHEA:54192"/>
        <dbReference type="Rhea" id="RHEA-COMP:9752"/>
        <dbReference type="Rhea" id="RHEA-COMP:13826"/>
        <dbReference type="ChEBI" id="CHEBI:15378"/>
        <dbReference type="ChEBI" id="CHEBI:29969"/>
        <dbReference type="ChEBI" id="CHEBI:57856"/>
        <dbReference type="ChEBI" id="CHEBI:59789"/>
        <dbReference type="ChEBI" id="CHEBI:61961"/>
    </reaction>
</comment>
<dbReference type="SUPFAM" id="SSF53335">
    <property type="entry name" value="S-adenosyl-L-methionine-dependent methyltransferases"/>
    <property type="match status" value="1"/>
</dbReference>
<evidence type="ECO:0000256" key="4">
    <source>
        <dbReference type="ARBA" id="ARBA00022679"/>
    </source>
</evidence>
<evidence type="ECO:0000256" key="6">
    <source>
        <dbReference type="HAMAP-Rule" id="MF_00735"/>
    </source>
</evidence>
<proteinExistence type="inferred from homology"/>